<keyword evidence="3" id="KW-1185">Reference proteome</keyword>
<feature type="compositionally biased region" description="Low complexity" evidence="1">
    <location>
        <begin position="531"/>
        <end position="554"/>
    </location>
</feature>
<dbReference type="RefSeq" id="XP_049125492.1">
    <property type="nucleotide sequence ID" value="XM_049269535.1"/>
</dbReference>
<feature type="region of interest" description="Disordered" evidence="1">
    <location>
        <begin position="336"/>
        <end position="638"/>
    </location>
</feature>
<dbReference type="SUPFAM" id="SSF46785">
    <property type="entry name" value="Winged helix' DNA-binding domain"/>
    <property type="match status" value="1"/>
</dbReference>
<dbReference type="EMBL" id="BQXU01000006">
    <property type="protein sequence ID" value="GKT43142.1"/>
    <property type="molecule type" value="Genomic_DNA"/>
</dbReference>
<feature type="compositionally biased region" description="Polar residues" evidence="1">
    <location>
        <begin position="124"/>
        <end position="133"/>
    </location>
</feature>
<organism evidence="2 3">
    <name type="scientific">Colletotrichum spaethianum</name>
    <dbReference type="NCBI Taxonomy" id="700344"/>
    <lineage>
        <taxon>Eukaryota</taxon>
        <taxon>Fungi</taxon>
        <taxon>Dikarya</taxon>
        <taxon>Ascomycota</taxon>
        <taxon>Pezizomycotina</taxon>
        <taxon>Sordariomycetes</taxon>
        <taxon>Hypocreomycetidae</taxon>
        <taxon>Glomerellales</taxon>
        <taxon>Glomerellaceae</taxon>
        <taxon>Colletotrichum</taxon>
        <taxon>Colletotrichum spaethianum species complex</taxon>
    </lineage>
</organism>
<comment type="caution">
    <text evidence="2">The sequence shown here is derived from an EMBL/GenBank/DDBJ whole genome shotgun (WGS) entry which is preliminary data.</text>
</comment>
<feature type="compositionally biased region" description="Basic and acidic residues" evidence="1">
    <location>
        <begin position="483"/>
        <end position="504"/>
    </location>
</feature>
<evidence type="ECO:0000313" key="2">
    <source>
        <dbReference type="EMBL" id="GKT43142.1"/>
    </source>
</evidence>
<dbReference type="AlphaFoldDB" id="A0AA37L797"/>
<accession>A0AA37L797</accession>
<feature type="compositionally biased region" description="Polar residues" evidence="1">
    <location>
        <begin position="590"/>
        <end position="599"/>
    </location>
</feature>
<feature type="compositionally biased region" description="Low complexity" evidence="1">
    <location>
        <begin position="398"/>
        <end position="408"/>
    </location>
</feature>
<evidence type="ECO:0000313" key="3">
    <source>
        <dbReference type="Proteomes" id="UP001055115"/>
    </source>
</evidence>
<feature type="region of interest" description="Disordered" evidence="1">
    <location>
        <begin position="181"/>
        <end position="208"/>
    </location>
</feature>
<feature type="compositionally biased region" description="Low complexity" evidence="1">
    <location>
        <begin position="576"/>
        <end position="589"/>
    </location>
</feature>
<feature type="compositionally biased region" description="Polar residues" evidence="1">
    <location>
        <begin position="566"/>
        <end position="575"/>
    </location>
</feature>
<name>A0AA37L797_9PEZI</name>
<feature type="region of interest" description="Disordered" evidence="1">
    <location>
        <begin position="91"/>
        <end position="133"/>
    </location>
</feature>
<sequence>MPSLKVPDSGLILESSAASGNPVPPQAFTINLSDNVLEDMIKCVQSGEDLQLSLGTSPTLLYGSSSHILSPIPEPYSHDLFLTKPFESTKRATRLPQTSSLWKKLPGPEAPKKAEQAKAKGAPSTSSSGMDSDIENLQNSIAAATASKKQSRVMDRLAPANNKKATGKTAKSKLLSSMASYGNGGGKSSPSGSPALVAVSSPSTNPVFSSSQQVVEKFKEQRSMIVHELAVQDRPYDYLESLWEGKEEDFKPALEKVAQFEPDTQMWALRKHYWRELDVWKYDYDTQDTRQKAIDNAIRQFDKMRLATTETEWQKLLPREERGKGKILSKLQANIAKASSAAPPPKIKVSDATSDNGDEDVLKTKGGETMSRSSSNPLPAKPKKPADSQVKRLLSTNKKAATPKAAPSKSKEKAPAASKNGRVLSAEFVTNSDSDSESSEDKPMASIVASKPRPAPAAAPAPKKKPEAPAPKPKIAVPKPKPRPAEKLAERPAERSIERPKEKSPQPPRETIKATRAQPPKRRREEEADDSSSSSGAPLAKRAKPKAPLIKKAPVSLKQRPADASHASSRNSSGVSYKSKNTSPTKSSPLASSPPTNASDLEHSAPPKKRKVVESSDSNESARTKPAPKRQRGLSPELVSKAARFKAFYEKYETLHWEIADMRNPPQEKMDDLLEMRERLKSMKTEIYRECPPAIAVA</sequence>
<reference evidence="2 3" key="1">
    <citation type="submission" date="2022-03" db="EMBL/GenBank/DDBJ databases">
        <title>Genome data of Colletotrichum spp.</title>
        <authorList>
            <person name="Utami Y.D."/>
            <person name="Hiruma K."/>
        </authorList>
    </citation>
    <scope>NUCLEOTIDE SEQUENCE [LARGE SCALE GENOMIC DNA]</scope>
    <source>
        <strain evidence="2 3">MAFF 239500</strain>
    </source>
</reference>
<dbReference type="GeneID" id="73324125"/>
<feature type="compositionally biased region" description="Low complexity" evidence="1">
    <location>
        <begin position="188"/>
        <end position="208"/>
    </location>
</feature>
<proteinExistence type="predicted"/>
<dbReference type="Proteomes" id="UP001055115">
    <property type="component" value="Unassembled WGS sequence"/>
</dbReference>
<evidence type="ECO:0000256" key="1">
    <source>
        <dbReference type="SAM" id="MobiDB-lite"/>
    </source>
</evidence>
<gene>
    <name evidence="2" type="ORF">ColSpa_03323</name>
</gene>
<protein>
    <submittedName>
        <fullName evidence="2">Uncharacterized protein</fullName>
    </submittedName>
</protein>
<dbReference type="InterPro" id="IPR036390">
    <property type="entry name" value="WH_DNA-bd_sf"/>
</dbReference>